<accession>A0ABW4XAV3</accession>
<feature type="compositionally biased region" description="Basic residues" evidence="9">
    <location>
        <begin position="14"/>
        <end position="23"/>
    </location>
</feature>
<dbReference type="PROSITE" id="PS51779">
    <property type="entry name" value="POTRA"/>
    <property type="match status" value="1"/>
</dbReference>
<feature type="transmembrane region" description="Helical" evidence="8">
    <location>
        <begin position="60"/>
        <end position="84"/>
    </location>
</feature>
<keyword evidence="5 8" id="KW-1133">Transmembrane helix</keyword>
<dbReference type="RefSeq" id="WP_376875753.1">
    <property type="nucleotide sequence ID" value="NZ_JBHUHP010000010.1"/>
</dbReference>
<dbReference type="GO" id="GO:0051301">
    <property type="term" value="P:cell division"/>
    <property type="evidence" value="ECO:0007669"/>
    <property type="project" value="UniProtKB-KW"/>
</dbReference>
<dbReference type="PANTHER" id="PTHR37820">
    <property type="entry name" value="CELL DIVISION PROTEIN DIVIB"/>
    <property type="match status" value="1"/>
</dbReference>
<dbReference type="InterPro" id="IPR050487">
    <property type="entry name" value="FtsQ_DivIB"/>
</dbReference>
<evidence type="ECO:0000313" key="11">
    <source>
        <dbReference type="EMBL" id="MFD2092247.1"/>
    </source>
</evidence>
<evidence type="ECO:0000256" key="4">
    <source>
        <dbReference type="ARBA" id="ARBA00022692"/>
    </source>
</evidence>
<keyword evidence="3 8" id="KW-0132">Cell division</keyword>
<sequence>MSRSGTTTRDRSGGRGRRARGRGTRPAGNRRREGVRHSTEPAPAPAVRRFGRPRGRHRRWLQLAAALVAVAAAGWLLLAGPLLAVRAVHVDGLTTLPAGQVQEAAGIEAGTPLLRVDLEAARTRVARLPQVASAEVTRDWPDSVVITVVQRVPVAVVGEPGRRSLVDAEGVLFDAVTGAAPDGVVPLDVASPGPRDPATLAGIAALGSLPADVREQVAAAAAASPDDISLTLADGTVVRWGDASESGAKSEALVGLLEQIEAGTLEPATTIDVSTPDAVVLR</sequence>
<dbReference type="Proteomes" id="UP001597402">
    <property type="component" value="Unassembled WGS sequence"/>
</dbReference>
<feature type="domain" description="POTRA" evidence="10">
    <location>
        <begin position="83"/>
        <end position="151"/>
    </location>
</feature>
<keyword evidence="2 8" id="KW-1003">Cell membrane</keyword>
<organism evidence="11 12">
    <name type="scientific">Blastococcus deserti</name>
    <dbReference type="NCBI Taxonomy" id="2259033"/>
    <lineage>
        <taxon>Bacteria</taxon>
        <taxon>Bacillati</taxon>
        <taxon>Actinomycetota</taxon>
        <taxon>Actinomycetes</taxon>
        <taxon>Geodermatophilales</taxon>
        <taxon>Geodermatophilaceae</taxon>
        <taxon>Blastococcus</taxon>
    </lineage>
</organism>
<proteinExistence type="inferred from homology"/>
<keyword evidence="7 8" id="KW-0131">Cell cycle</keyword>
<dbReference type="InterPro" id="IPR005548">
    <property type="entry name" value="Cell_div_FtsQ/DivIB_C"/>
</dbReference>
<dbReference type="Pfam" id="PF08478">
    <property type="entry name" value="POTRA_1"/>
    <property type="match status" value="1"/>
</dbReference>
<evidence type="ECO:0000256" key="9">
    <source>
        <dbReference type="SAM" id="MobiDB-lite"/>
    </source>
</evidence>
<comment type="subcellular location">
    <subcellularLocation>
        <location evidence="8">Cell membrane</location>
        <topology evidence="8">Single-pass type II membrane protein</topology>
    </subcellularLocation>
    <subcellularLocation>
        <location evidence="1">Membrane</location>
    </subcellularLocation>
    <text evidence="8">Localizes to the division septum.</text>
</comment>
<evidence type="ECO:0000256" key="3">
    <source>
        <dbReference type="ARBA" id="ARBA00022618"/>
    </source>
</evidence>
<feature type="region of interest" description="Disordered" evidence="9">
    <location>
        <begin position="1"/>
        <end position="51"/>
    </location>
</feature>
<dbReference type="EMBL" id="JBHUHP010000010">
    <property type="protein sequence ID" value="MFD2092247.1"/>
    <property type="molecule type" value="Genomic_DNA"/>
</dbReference>
<keyword evidence="12" id="KW-1185">Reference proteome</keyword>
<evidence type="ECO:0000256" key="1">
    <source>
        <dbReference type="ARBA" id="ARBA00004370"/>
    </source>
</evidence>
<comment type="similarity">
    <text evidence="8">Belongs to the FtsQ/DivIB family. FtsQ subfamily.</text>
</comment>
<protein>
    <recommendedName>
        <fullName evidence="8">Cell division protein FtsQ</fullName>
    </recommendedName>
</protein>
<dbReference type="InterPro" id="IPR026579">
    <property type="entry name" value="FtsQ"/>
</dbReference>
<evidence type="ECO:0000259" key="10">
    <source>
        <dbReference type="PROSITE" id="PS51779"/>
    </source>
</evidence>
<dbReference type="InterPro" id="IPR034746">
    <property type="entry name" value="POTRA"/>
</dbReference>
<dbReference type="PANTHER" id="PTHR37820:SF1">
    <property type="entry name" value="CELL DIVISION PROTEIN FTSQ"/>
    <property type="match status" value="1"/>
</dbReference>
<dbReference type="HAMAP" id="MF_00911">
    <property type="entry name" value="FtsQ_subfam"/>
    <property type="match status" value="1"/>
</dbReference>
<evidence type="ECO:0000256" key="6">
    <source>
        <dbReference type="ARBA" id="ARBA00023136"/>
    </source>
</evidence>
<reference evidence="12" key="1">
    <citation type="journal article" date="2019" name="Int. J. Syst. Evol. Microbiol.">
        <title>The Global Catalogue of Microorganisms (GCM) 10K type strain sequencing project: providing services to taxonomists for standard genome sequencing and annotation.</title>
        <authorList>
            <consortium name="The Broad Institute Genomics Platform"/>
            <consortium name="The Broad Institute Genome Sequencing Center for Infectious Disease"/>
            <person name="Wu L."/>
            <person name="Ma J."/>
        </authorList>
    </citation>
    <scope>NUCLEOTIDE SEQUENCE [LARGE SCALE GENOMIC DNA]</scope>
    <source>
        <strain evidence="12">JCM 3338</strain>
    </source>
</reference>
<dbReference type="InterPro" id="IPR013685">
    <property type="entry name" value="POTRA_FtsQ_type"/>
</dbReference>
<evidence type="ECO:0000313" key="12">
    <source>
        <dbReference type="Proteomes" id="UP001597402"/>
    </source>
</evidence>
<evidence type="ECO:0000256" key="8">
    <source>
        <dbReference type="HAMAP-Rule" id="MF_00911"/>
    </source>
</evidence>
<comment type="caution">
    <text evidence="11">The sequence shown here is derived from an EMBL/GenBank/DDBJ whole genome shotgun (WGS) entry which is preliminary data.</text>
</comment>
<name>A0ABW4XAV3_9ACTN</name>
<keyword evidence="4 8" id="KW-0812">Transmembrane</keyword>
<feature type="compositionally biased region" description="Basic and acidic residues" evidence="9">
    <location>
        <begin position="30"/>
        <end position="39"/>
    </location>
</feature>
<evidence type="ECO:0000256" key="5">
    <source>
        <dbReference type="ARBA" id="ARBA00022989"/>
    </source>
</evidence>
<comment type="function">
    <text evidence="8">Essential cell division protein.</text>
</comment>
<dbReference type="Pfam" id="PF03799">
    <property type="entry name" value="FtsQ_DivIB_C"/>
    <property type="match status" value="1"/>
</dbReference>
<gene>
    <name evidence="8" type="primary">ftsQ</name>
    <name evidence="11" type="ORF">ACFSHS_11760</name>
</gene>
<evidence type="ECO:0000256" key="7">
    <source>
        <dbReference type="ARBA" id="ARBA00023306"/>
    </source>
</evidence>
<keyword evidence="6 8" id="KW-0472">Membrane</keyword>
<evidence type="ECO:0000256" key="2">
    <source>
        <dbReference type="ARBA" id="ARBA00022475"/>
    </source>
</evidence>
<dbReference type="Gene3D" id="3.10.20.310">
    <property type="entry name" value="membrane protein fhac"/>
    <property type="match status" value="1"/>
</dbReference>